<organism evidence="9 10">
    <name type="scientific">Niabella ginsengisoli</name>
    <dbReference type="NCBI Taxonomy" id="522298"/>
    <lineage>
        <taxon>Bacteria</taxon>
        <taxon>Pseudomonadati</taxon>
        <taxon>Bacteroidota</taxon>
        <taxon>Chitinophagia</taxon>
        <taxon>Chitinophagales</taxon>
        <taxon>Chitinophagaceae</taxon>
        <taxon>Niabella</taxon>
    </lineage>
</organism>
<evidence type="ECO:0000256" key="2">
    <source>
        <dbReference type="ARBA" id="ARBA00022679"/>
    </source>
</evidence>
<evidence type="ECO:0000256" key="5">
    <source>
        <dbReference type="ARBA" id="ARBA00022741"/>
    </source>
</evidence>
<dbReference type="Proteomes" id="UP001202248">
    <property type="component" value="Unassembled WGS sequence"/>
</dbReference>
<dbReference type="InterPro" id="IPR052038">
    <property type="entry name" value="Type-VII_TA_antitoxin"/>
</dbReference>
<sequence length="96" mass="11062">MTDLKSIKEILGGMKPELTRRFHVDSIGLFGSIVREDFSNDSDIDIIVDFSKPIGIEFIDLADYIERRLQKKVDLVSRNGLKAKYFLQIKPEIVYV</sequence>
<evidence type="ECO:0000256" key="1">
    <source>
        <dbReference type="ARBA" id="ARBA00001946"/>
    </source>
</evidence>
<dbReference type="PANTHER" id="PTHR33571">
    <property type="entry name" value="SSL8005 PROTEIN"/>
    <property type="match status" value="1"/>
</dbReference>
<gene>
    <name evidence="9" type="ORF">MKP09_16540</name>
</gene>
<keyword evidence="5" id="KW-0547">Nucleotide-binding</keyword>
<evidence type="ECO:0000256" key="3">
    <source>
        <dbReference type="ARBA" id="ARBA00022695"/>
    </source>
</evidence>
<keyword evidence="7" id="KW-0460">Magnesium</keyword>
<comment type="cofactor">
    <cofactor evidence="1">
        <name>Mg(2+)</name>
        <dbReference type="ChEBI" id="CHEBI:18420"/>
    </cofactor>
</comment>
<evidence type="ECO:0000256" key="7">
    <source>
        <dbReference type="ARBA" id="ARBA00022842"/>
    </source>
</evidence>
<dbReference type="Gene3D" id="3.30.460.10">
    <property type="entry name" value="Beta Polymerase, domain 2"/>
    <property type="match status" value="1"/>
</dbReference>
<dbReference type="RefSeq" id="WP_240831284.1">
    <property type="nucleotide sequence ID" value="NZ_JAKWBL010000003.1"/>
</dbReference>
<dbReference type="InterPro" id="IPR041633">
    <property type="entry name" value="Polbeta"/>
</dbReference>
<evidence type="ECO:0000256" key="4">
    <source>
        <dbReference type="ARBA" id="ARBA00022723"/>
    </source>
</evidence>
<accession>A0ABS9SML9</accession>
<evidence type="ECO:0000259" key="8">
    <source>
        <dbReference type="Pfam" id="PF18765"/>
    </source>
</evidence>
<proteinExistence type="predicted"/>
<dbReference type="CDD" id="cd05403">
    <property type="entry name" value="NT_KNTase_like"/>
    <property type="match status" value="1"/>
</dbReference>
<comment type="caution">
    <text evidence="9">The sequence shown here is derived from an EMBL/GenBank/DDBJ whole genome shotgun (WGS) entry which is preliminary data.</text>
</comment>
<dbReference type="Pfam" id="PF18765">
    <property type="entry name" value="Polbeta"/>
    <property type="match status" value="1"/>
</dbReference>
<reference evidence="9 10" key="1">
    <citation type="submission" date="2022-02" db="EMBL/GenBank/DDBJ databases">
        <authorList>
            <person name="Min J."/>
        </authorList>
    </citation>
    <scope>NUCLEOTIDE SEQUENCE [LARGE SCALE GENOMIC DNA]</scope>
    <source>
        <strain evidence="9 10">GR10-1</strain>
    </source>
</reference>
<dbReference type="SUPFAM" id="SSF81301">
    <property type="entry name" value="Nucleotidyltransferase"/>
    <property type="match status" value="1"/>
</dbReference>
<feature type="domain" description="Polymerase beta nucleotidyltransferase" evidence="8">
    <location>
        <begin position="17"/>
        <end position="82"/>
    </location>
</feature>
<keyword evidence="4" id="KW-0479">Metal-binding</keyword>
<dbReference type="PANTHER" id="PTHR33571:SF12">
    <property type="entry name" value="BSL3053 PROTEIN"/>
    <property type="match status" value="1"/>
</dbReference>
<dbReference type="EMBL" id="JAKWBL010000003">
    <property type="protein sequence ID" value="MCH5599404.1"/>
    <property type="molecule type" value="Genomic_DNA"/>
</dbReference>
<protein>
    <submittedName>
        <fullName evidence="9">Nucleotidyltransferase family protein</fullName>
    </submittedName>
</protein>
<keyword evidence="2" id="KW-0808">Transferase</keyword>
<name>A0ABS9SML9_9BACT</name>
<dbReference type="InterPro" id="IPR043519">
    <property type="entry name" value="NT_sf"/>
</dbReference>
<keyword evidence="3" id="KW-0548">Nucleotidyltransferase</keyword>
<evidence type="ECO:0000256" key="6">
    <source>
        <dbReference type="ARBA" id="ARBA00022840"/>
    </source>
</evidence>
<keyword evidence="6" id="KW-0067">ATP-binding</keyword>
<evidence type="ECO:0000313" key="9">
    <source>
        <dbReference type="EMBL" id="MCH5599404.1"/>
    </source>
</evidence>
<keyword evidence="10" id="KW-1185">Reference proteome</keyword>
<evidence type="ECO:0000313" key="10">
    <source>
        <dbReference type="Proteomes" id="UP001202248"/>
    </source>
</evidence>